<dbReference type="AlphaFoldDB" id="A0A1G5AHC5"/>
<reference evidence="2 3" key="1">
    <citation type="submission" date="2016-10" db="EMBL/GenBank/DDBJ databases">
        <authorList>
            <person name="de Groot N.N."/>
        </authorList>
    </citation>
    <scope>NUCLEOTIDE SEQUENCE [LARGE SCALE GENOMIC DNA]</scope>
    <source>
        <strain evidence="2 3">AA1</strain>
    </source>
</reference>
<organism evidence="2 3">
    <name type="scientific">Desulfoluna spongiiphila</name>
    <dbReference type="NCBI Taxonomy" id="419481"/>
    <lineage>
        <taxon>Bacteria</taxon>
        <taxon>Pseudomonadati</taxon>
        <taxon>Thermodesulfobacteriota</taxon>
        <taxon>Desulfobacteria</taxon>
        <taxon>Desulfobacterales</taxon>
        <taxon>Desulfolunaceae</taxon>
        <taxon>Desulfoluna</taxon>
    </lineage>
</organism>
<dbReference type="Pfam" id="PF00498">
    <property type="entry name" value="FHA"/>
    <property type="match status" value="2"/>
</dbReference>
<accession>A0A1G5AHC5</accession>
<dbReference type="InterPro" id="IPR000253">
    <property type="entry name" value="FHA_dom"/>
</dbReference>
<keyword evidence="3" id="KW-1185">Reference proteome</keyword>
<evidence type="ECO:0000313" key="3">
    <source>
        <dbReference type="Proteomes" id="UP000198870"/>
    </source>
</evidence>
<dbReference type="InterPro" id="IPR008984">
    <property type="entry name" value="SMAD_FHA_dom_sf"/>
</dbReference>
<dbReference type="OrthoDB" id="7869657at2"/>
<dbReference type="STRING" id="419481.SAMN05216233_101185"/>
<gene>
    <name evidence="2" type="ORF">SAMN05216233_101185</name>
</gene>
<dbReference type="SMART" id="SM00240">
    <property type="entry name" value="FHA"/>
    <property type="match status" value="1"/>
</dbReference>
<dbReference type="InterPro" id="IPR050923">
    <property type="entry name" value="Cell_Proc_Reg/RNA_Proc"/>
</dbReference>
<dbReference type="PANTHER" id="PTHR23308">
    <property type="entry name" value="NUCLEAR INHIBITOR OF PROTEIN PHOSPHATASE-1"/>
    <property type="match status" value="1"/>
</dbReference>
<dbReference type="Proteomes" id="UP000198870">
    <property type="component" value="Unassembled WGS sequence"/>
</dbReference>
<dbReference type="CDD" id="cd00060">
    <property type="entry name" value="FHA"/>
    <property type="match status" value="2"/>
</dbReference>
<protein>
    <submittedName>
        <fullName evidence="2">FHA domain-containing protein</fullName>
    </submittedName>
</protein>
<name>A0A1G5AHC5_9BACT</name>
<dbReference type="PROSITE" id="PS50006">
    <property type="entry name" value="FHA_DOMAIN"/>
    <property type="match status" value="1"/>
</dbReference>
<dbReference type="RefSeq" id="WP_092207348.1">
    <property type="nucleotide sequence ID" value="NZ_FMUX01000001.1"/>
</dbReference>
<dbReference type="EMBL" id="FMUX01000001">
    <property type="protein sequence ID" value="SCX77268.1"/>
    <property type="molecule type" value="Genomic_DNA"/>
</dbReference>
<evidence type="ECO:0000313" key="2">
    <source>
        <dbReference type="EMBL" id="SCX77268.1"/>
    </source>
</evidence>
<dbReference type="Gene3D" id="2.60.200.20">
    <property type="match status" value="2"/>
</dbReference>
<sequence length="259" mass="28301">MPFLILKYQGKMIRQYTVEYGRPLSIGRNEKNDIIIGNLAVSGFHARVEFRENNVVVSDLESKNGTYVNGTRVKKATLSNGDELGVGKHQLLFSEHRADVTFHETPLTATKAGSLDVTMAIDTSDLKNGRQKGMKGISAKPLPILVFKKGGKGRIELGNRYTRMGSARSNEVVVKGFLMGKRAATVVRRDDGYYLNHVSGLVKPRLNGTKVGKEPVKLTHGDTVTLGQSNLRFLSKVRMRKVDGSPLDAEAEASAGTTA</sequence>
<dbReference type="SUPFAM" id="SSF49879">
    <property type="entry name" value="SMAD/FHA domain"/>
    <property type="match status" value="2"/>
</dbReference>
<evidence type="ECO:0000259" key="1">
    <source>
        <dbReference type="PROSITE" id="PS50006"/>
    </source>
</evidence>
<feature type="domain" description="FHA" evidence="1">
    <location>
        <begin position="24"/>
        <end position="73"/>
    </location>
</feature>
<proteinExistence type="predicted"/>